<comment type="caution">
    <text evidence="2">The sequence shown here is derived from an EMBL/GenBank/DDBJ whole genome shotgun (WGS) entry which is preliminary data.</text>
</comment>
<dbReference type="InterPro" id="IPR036986">
    <property type="entry name" value="S4_RNA-bd_sf"/>
</dbReference>
<dbReference type="EMBL" id="JXAL01000012">
    <property type="protein sequence ID" value="KIL36276.1"/>
    <property type="molecule type" value="Genomic_DNA"/>
</dbReference>
<evidence type="ECO:0000313" key="3">
    <source>
        <dbReference type="Proteomes" id="UP000054526"/>
    </source>
</evidence>
<dbReference type="Proteomes" id="UP000054526">
    <property type="component" value="Unassembled WGS sequence"/>
</dbReference>
<dbReference type="Pfam" id="PF13275">
    <property type="entry name" value="S4_2"/>
    <property type="match status" value="1"/>
</dbReference>
<evidence type="ECO:0000313" key="2">
    <source>
        <dbReference type="EMBL" id="KIL36276.1"/>
    </source>
</evidence>
<gene>
    <name evidence="2" type="ORF">SD71_08335</name>
</gene>
<organism evidence="2 3">
    <name type="scientific">Cohnella kolymensis</name>
    <dbReference type="NCBI Taxonomy" id="1590652"/>
    <lineage>
        <taxon>Bacteria</taxon>
        <taxon>Bacillati</taxon>
        <taxon>Bacillota</taxon>
        <taxon>Bacilli</taxon>
        <taxon>Bacillales</taxon>
        <taxon>Paenibacillaceae</taxon>
        <taxon>Cohnella</taxon>
    </lineage>
</organism>
<dbReference type="Gene3D" id="3.10.290.10">
    <property type="entry name" value="RNA-binding S4 domain"/>
    <property type="match status" value="1"/>
</dbReference>
<keyword evidence="3" id="KW-1185">Reference proteome</keyword>
<keyword evidence="1" id="KW-0694">RNA-binding</keyword>
<accession>A0ABR5A5K1</accession>
<dbReference type="SUPFAM" id="SSF55174">
    <property type="entry name" value="Alpha-L RNA-binding motif"/>
    <property type="match status" value="1"/>
</dbReference>
<dbReference type="InterPro" id="IPR014330">
    <property type="entry name" value="RNA-bd_S4-rel_YaaA"/>
</dbReference>
<reference evidence="2 3" key="1">
    <citation type="submission" date="2014-12" db="EMBL/GenBank/DDBJ databases">
        <title>Draft genome sequence of Cohnella kolymensis strain B-2846.</title>
        <authorList>
            <person name="Karlyshev A.V."/>
            <person name="Kudryashova E.B."/>
        </authorList>
    </citation>
    <scope>NUCLEOTIDE SEQUENCE [LARGE SCALE GENOMIC DNA]</scope>
    <source>
        <strain evidence="2 3">VKM B-2846</strain>
    </source>
</reference>
<evidence type="ECO:0000256" key="1">
    <source>
        <dbReference type="PROSITE-ProRule" id="PRU00182"/>
    </source>
</evidence>
<dbReference type="RefSeq" id="WP_041061992.1">
    <property type="nucleotide sequence ID" value="NZ_JXAL01000012.1"/>
</dbReference>
<proteinExistence type="predicted"/>
<dbReference type="PROSITE" id="PS50889">
    <property type="entry name" value="S4"/>
    <property type="match status" value="1"/>
</dbReference>
<sequence length="73" mass="8114">MKNIDISTEYITLGQLLKLADCISTGGEVKFYLQEKSVQVNGQSENRRGRKLVIGDRIEVEGCGEFIVAARKP</sequence>
<protein>
    <submittedName>
        <fullName evidence="2">RNA-binding protein S4</fullName>
    </submittedName>
</protein>
<name>A0ABR5A5K1_9BACL</name>
<dbReference type="NCBIfam" id="TIGR02988">
    <property type="entry name" value="YaaA_near_RecF"/>
    <property type="match status" value="1"/>
</dbReference>